<dbReference type="Proteomes" id="UP000591131">
    <property type="component" value="Unassembled WGS sequence"/>
</dbReference>
<evidence type="ECO:0000313" key="3">
    <source>
        <dbReference type="Proteomes" id="UP000591131"/>
    </source>
</evidence>
<reference evidence="2 3" key="1">
    <citation type="submission" date="2020-04" db="EMBL/GenBank/DDBJ databases">
        <title>Perkinsus chesapeaki whole genome sequence.</title>
        <authorList>
            <person name="Bogema D.R."/>
        </authorList>
    </citation>
    <scope>NUCLEOTIDE SEQUENCE [LARGE SCALE GENOMIC DNA]</scope>
    <source>
        <strain evidence="2">ATCC PRA-425</strain>
    </source>
</reference>
<sequence length="120" mass="13272">MTNASNYKRKLQGLKKPVNSGDKGLKEAVSTPPIDELELKKLGIDEDNVTRLVDLNQKKLDDKKENGDDDDDEDEVKSIGTTHPRVSFSNNARDFLKAFSNALCKSIKDGDSEPLPLSVI</sequence>
<feature type="region of interest" description="Disordered" evidence="1">
    <location>
        <begin position="55"/>
        <end position="87"/>
    </location>
</feature>
<dbReference type="AlphaFoldDB" id="A0A7J6KWN2"/>
<proteinExistence type="predicted"/>
<accession>A0A7J6KWN2</accession>
<gene>
    <name evidence="2" type="ORF">FOL47_000806</name>
</gene>
<feature type="compositionally biased region" description="Basic and acidic residues" evidence="1">
    <location>
        <begin position="56"/>
        <end position="66"/>
    </location>
</feature>
<dbReference type="EMBL" id="JAAPAO010001164">
    <property type="protein sequence ID" value="KAF4650866.1"/>
    <property type="molecule type" value="Genomic_DNA"/>
</dbReference>
<feature type="region of interest" description="Disordered" evidence="1">
    <location>
        <begin position="1"/>
        <end position="32"/>
    </location>
</feature>
<organism evidence="2 3">
    <name type="scientific">Perkinsus chesapeaki</name>
    <name type="common">Clam parasite</name>
    <name type="synonym">Perkinsus andrewsi</name>
    <dbReference type="NCBI Taxonomy" id="330153"/>
    <lineage>
        <taxon>Eukaryota</taxon>
        <taxon>Sar</taxon>
        <taxon>Alveolata</taxon>
        <taxon>Perkinsozoa</taxon>
        <taxon>Perkinsea</taxon>
        <taxon>Perkinsida</taxon>
        <taxon>Perkinsidae</taxon>
        <taxon>Perkinsus</taxon>
    </lineage>
</organism>
<protein>
    <submittedName>
        <fullName evidence="2">Uncharacterized protein</fullName>
    </submittedName>
</protein>
<evidence type="ECO:0000256" key="1">
    <source>
        <dbReference type="SAM" id="MobiDB-lite"/>
    </source>
</evidence>
<evidence type="ECO:0000313" key="2">
    <source>
        <dbReference type="EMBL" id="KAF4650866.1"/>
    </source>
</evidence>
<comment type="caution">
    <text evidence="2">The sequence shown here is derived from an EMBL/GenBank/DDBJ whole genome shotgun (WGS) entry which is preliminary data.</text>
</comment>
<keyword evidence="3" id="KW-1185">Reference proteome</keyword>
<name>A0A7J6KWN2_PERCH</name>